<evidence type="ECO:0000256" key="1">
    <source>
        <dbReference type="ARBA" id="ARBA00023015"/>
    </source>
</evidence>
<evidence type="ECO:0000313" key="6">
    <source>
        <dbReference type="Proteomes" id="UP000063699"/>
    </source>
</evidence>
<dbReference type="Proteomes" id="UP000063699">
    <property type="component" value="Chromosome"/>
</dbReference>
<dbReference type="PANTHER" id="PTHR43537:SF24">
    <property type="entry name" value="GLUCONATE OPERON TRANSCRIPTIONAL REPRESSOR"/>
    <property type="match status" value="1"/>
</dbReference>
<dbReference type="Pfam" id="PF00392">
    <property type="entry name" value="GntR"/>
    <property type="match status" value="1"/>
</dbReference>
<dbReference type="Pfam" id="PF07729">
    <property type="entry name" value="FCD"/>
    <property type="match status" value="1"/>
</dbReference>
<dbReference type="EMBL" id="CP012752">
    <property type="protein sequence ID" value="ALG11984.1"/>
    <property type="molecule type" value="Genomic_DNA"/>
</dbReference>
<dbReference type="SMART" id="SM00895">
    <property type="entry name" value="FCD"/>
    <property type="match status" value="1"/>
</dbReference>
<dbReference type="PRINTS" id="PR00035">
    <property type="entry name" value="HTHGNTR"/>
</dbReference>
<protein>
    <recommendedName>
        <fullName evidence="4">HTH gntR-type domain-containing protein</fullName>
    </recommendedName>
</protein>
<dbReference type="AlphaFoldDB" id="A0A0N9I732"/>
<dbReference type="PANTHER" id="PTHR43537">
    <property type="entry name" value="TRANSCRIPTIONAL REGULATOR, GNTR FAMILY"/>
    <property type="match status" value="1"/>
</dbReference>
<name>A0A0N9I732_9PSEU</name>
<dbReference type="SMART" id="SM00345">
    <property type="entry name" value="HTH_GNTR"/>
    <property type="match status" value="1"/>
</dbReference>
<evidence type="ECO:0000313" key="5">
    <source>
        <dbReference type="EMBL" id="ALG11984.1"/>
    </source>
</evidence>
<reference evidence="5 6" key="1">
    <citation type="submission" date="2015-07" db="EMBL/GenBank/DDBJ databases">
        <title>Genome sequencing of Kibdelosporangium phytohabitans.</title>
        <authorList>
            <person name="Qin S."/>
            <person name="Xing K."/>
        </authorList>
    </citation>
    <scope>NUCLEOTIDE SEQUENCE [LARGE SCALE GENOMIC DNA]</scope>
    <source>
        <strain evidence="5 6">KLBMP1111</strain>
    </source>
</reference>
<evidence type="ECO:0000256" key="2">
    <source>
        <dbReference type="ARBA" id="ARBA00023125"/>
    </source>
</evidence>
<dbReference type="STRING" id="860235.AOZ06_38525"/>
<dbReference type="SUPFAM" id="SSF46785">
    <property type="entry name" value="Winged helix' DNA-binding domain"/>
    <property type="match status" value="1"/>
</dbReference>
<dbReference type="InterPro" id="IPR000524">
    <property type="entry name" value="Tscrpt_reg_HTH_GntR"/>
</dbReference>
<sequence>MYTTLRFRFANADLAPGERLTEAALAQELGVSRTPIREALGRLQTDGLVVPAARGVAVATLTSDEIGHIYELRASLEGLAAAQAARQQAAGLIAPAVIRAVQEAADEVERAVEEGDAKQSARANMAFHRAFGGIPGNPFLEDALHRVWDRIAVSTVSNLADGDWAKTVLRQHQDICRAIVAGDADAARVAAEGHIHAAMRIYRAAH</sequence>
<dbReference type="InterPro" id="IPR036390">
    <property type="entry name" value="WH_DNA-bd_sf"/>
</dbReference>
<dbReference type="GO" id="GO:0003700">
    <property type="term" value="F:DNA-binding transcription factor activity"/>
    <property type="evidence" value="ECO:0007669"/>
    <property type="project" value="InterPro"/>
</dbReference>
<dbReference type="Gene3D" id="1.10.10.10">
    <property type="entry name" value="Winged helix-like DNA-binding domain superfamily/Winged helix DNA-binding domain"/>
    <property type="match status" value="1"/>
</dbReference>
<keyword evidence="1" id="KW-0805">Transcription regulation</keyword>
<dbReference type="SUPFAM" id="SSF48008">
    <property type="entry name" value="GntR ligand-binding domain-like"/>
    <property type="match status" value="1"/>
</dbReference>
<feature type="domain" description="HTH gntR-type" evidence="4">
    <location>
        <begin position="1"/>
        <end position="61"/>
    </location>
</feature>
<evidence type="ECO:0000259" key="4">
    <source>
        <dbReference type="PROSITE" id="PS50949"/>
    </source>
</evidence>
<accession>A0A0N9I732</accession>
<dbReference type="Gene3D" id="1.20.120.530">
    <property type="entry name" value="GntR ligand-binding domain-like"/>
    <property type="match status" value="1"/>
</dbReference>
<dbReference type="InterPro" id="IPR008920">
    <property type="entry name" value="TF_FadR/GntR_C"/>
</dbReference>
<organism evidence="5 6">
    <name type="scientific">Kibdelosporangium phytohabitans</name>
    <dbReference type="NCBI Taxonomy" id="860235"/>
    <lineage>
        <taxon>Bacteria</taxon>
        <taxon>Bacillati</taxon>
        <taxon>Actinomycetota</taxon>
        <taxon>Actinomycetes</taxon>
        <taxon>Pseudonocardiales</taxon>
        <taxon>Pseudonocardiaceae</taxon>
        <taxon>Kibdelosporangium</taxon>
    </lineage>
</organism>
<gene>
    <name evidence="5" type="ORF">AOZ06_38525</name>
</gene>
<keyword evidence="3" id="KW-0804">Transcription</keyword>
<proteinExistence type="predicted"/>
<dbReference type="KEGG" id="kphy:AOZ06_38525"/>
<dbReference type="GO" id="GO:0003677">
    <property type="term" value="F:DNA binding"/>
    <property type="evidence" value="ECO:0007669"/>
    <property type="project" value="UniProtKB-KW"/>
</dbReference>
<keyword evidence="6" id="KW-1185">Reference proteome</keyword>
<evidence type="ECO:0000256" key="3">
    <source>
        <dbReference type="ARBA" id="ARBA00023163"/>
    </source>
</evidence>
<keyword evidence="2" id="KW-0238">DNA-binding</keyword>
<dbReference type="InterPro" id="IPR011711">
    <property type="entry name" value="GntR_C"/>
</dbReference>
<dbReference type="PROSITE" id="PS50949">
    <property type="entry name" value="HTH_GNTR"/>
    <property type="match status" value="1"/>
</dbReference>
<dbReference type="InterPro" id="IPR036388">
    <property type="entry name" value="WH-like_DNA-bd_sf"/>
</dbReference>